<evidence type="ECO:0000313" key="2">
    <source>
        <dbReference type="Proteomes" id="UP000272025"/>
    </source>
</evidence>
<dbReference type="Proteomes" id="UP000272025">
    <property type="component" value="Unassembled WGS sequence"/>
</dbReference>
<dbReference type="RefSeq" id="XP_028463246.1">
    <property type="nucleotide sequence ID" value="XM_028609560.1"/>
</dbReference>
<reference evidence="1 2" key="1">
    <citation type="journal article" date="2018" name="Mol. Ecol.">
        <title>The obligate alkalophilic soda-lake fungus Sodiomyces alkalinus has shifted to a protein diet.</title>
        <authorList>
            <person name="Grum-Grzhimaylo A.A."/>
            <person name="Falkoski D.L."/>
            <person name="van den Heuvel J."/>
            <person name="Valero-Jimenez C.A."/>
            <person name="Min B."/>
            <person name="Choi I.G."/>
            <person name="Lipzen A."/>
            <person name="Daum C.G."/>
            <person name="Aanen D.K."/>
            <person name="Tsang A."/>
            <person name="Henrissat B."/>
            <person name="Bilanenko E.N."/>
            <person name="de Vries R.P."/>
            <person name="van Kan J.A.L."/>
            <person name="Grigoriev I.V."/>
            <person name="Debets A.J.M."/>
        </authorList>
    </citation>
    <scope>NUCLEOTIDE SEQUENCE [LARGE SCALE GENOMIC DNA]</scope>
    <source>
        <strain evidence="1 2">F11</strain>
    </source>
</reference>
<evidence type="ECO:0000313" key="1">
    <source>
        <dbReference type="EMBL" id="ROT35440.1"/>
    </source>
</evidence>
<name>A0A3N2PM02_SODAK</name>
<organism evidence="1 2">
    <name type="scientific">Sodiomyces alkalinus (strain CBS 110278 / VKM F-3762 / F11)</name>
    <name type="common">Alkaliphilic filamentous fungus</name>
    <dbReference type="NCBI Taxonomy" id="1314773"/>
    <lineage>
        <taxon>Eukaryota</taxon>
        <taxon>Fungi</taxon>
        <taxon>Dikarya</taxon>
        <taxon>Ascomycota</taxon>
        <taxon>Pezizomycotina</taxon>
        <taxon>Sordariomycetes</taxon>
        <taxon>Hypocreomycetidae</taxon>
        <taxon>Glomerellales</taxon>
        <taxon>Plectosphaerellaceae</taxon>
        <taxon>Sodiomyces</taxon>
    </lineage>
</organism>
<dbReference type="GeneID" id="39578038"/>
<keyword evidence="2" id="KW-1185">Reference proteome</keyword>
<dbReference type="OrthoDB" id="425534at2759"/>
<proteinExistence type="predicted"/>
<dbReference type="EMBL" id="ML119061">
    <property type="protein sequence ID" value="ROT35440.1"/>
    <property type="molecule type" value="Genomic_DNA"/>
</dbReference>
<dbReference type="AlphaFoldDB" id="A0A3N2PM02"/>
<accession>A0A3N2PM02</accession>
<gene>
    <name evidence="1" type="ORF">SODALDRAFT_320766</name>
</gene>
<dbReference type="STRING" id="1314773.A0A3N2PM02"/>
<protein>
    <submittedName>
        <fullName evidence="1">Uncharacterized protein</fullName>
    </submittedName>
</protein>
<sequence>MAGSSSSLLSLAPIFHYSLHEIFTMSEGAVLGYDSSDIAPRMQWARAKADSNICLDHSGNISGLVGTAFVARDLISVVDALDEDDLSSLQESLRCPSEKGEDTTSVEGLTRLWGAIDKMIIDGVQNPHEYYHAHGQWLDTDKAFANIFETCIEAGYPACALAGGNATASSLESAVWDLLDAVREHPIHCAINVPSACAAERMANYWLHGDLPAPGTVCSSDAPPYTDITWLDVFEKMSSSSPSVNGRRDILLHNREAYDLREVEKVLGRRWF</sequence>